<evidence type="ECO:0000256" key="3">
    <source>
        <dbReference type="SAM" id="MobiDB-lite"/>
    </source>
</evidence>
<feature type="domain" description="STAG" evidence="4">
    <location>
        <begin position="156"/>
        <end position="262"/>
    </location>
</feature>
<name>A0ABV0NSN4_9TELE</name>
<dbReference type="InterPro" id="IPR039662">
    <property type="entry name" value="Cohesin_Scc3/SA"/>
</dbReference>
<dbReference type="EMBL" id="JAHRIO010050273">
    <property type="protein sequence ID" value="MEQ2174285.1"/>
    <property type="molecule type" value="Genomic_DNA"/>
</dbReference>
<sequence>MITAQDLHEEFQFPQDTESQLSSDADLEDPDGRNAKTGRGMGAKRGRKVLGDKAKSGGAGRVTGAGWVNGLHKENGIENMSLFEVVKVGRSATQSVVDDWIEAYKQDRDMALLELINFFIQCSGCKGAVSEEMFRHMQNSEIIRKMTEEFDEDSGDYPLTLSGPQWKRFRINFCDFIAVLVRQCQYSIIYDEYMMDTVISLLTGLSDSQVRAFRHTSTLAAMKLMTALVNVALNLSINMDNTQRQYEAERNKVIAKRANDRLELLLQKRKEV</sequence>
<feature type="compositionally biased region" description="Basic and acidic residues" evidence="3">
    <location>
        <begin position="1"/>
        <end position="11"/>
    </location>
</feature>
<dbReference type="InterPro" id="IPR013721">
    <property type="entry name" value="STAG"/>
</dbReference>
<evidence type="ECO:0000256" key="1">
    <source>
        <dbReference type="ARBA" id="ARBA00005486"/>
    </source>
</evidence>
<dbReference type="PANTHER" id="PTHR11199:SF3">
    <property type="entry name" value="COHESIN SUBUNIT SA-2"/>
    <property type="match status" value="1"/>
</dbReference>
<organism evidence="5 6">
    <name type="scientific">Goodea atripinnis</name>
    <dbReference type="NCBI Taxonomy" id="208336"/>
    <lineage>
        <taxon>Eukaryota</taxon>
        <taxon>Metazoa</taxon>
        <taxon>Chordata</taxon>
        <taxon>Craniata</taxon>
        <taxon>Vertebrata</taxon>
        <taxon>Euteleostomi</taxon>
        <taxon>Actinopterygii</taxon>
        <taxon>Neopterygii</taxon>
        <taxon>Teleostei</taxon>
        <taxon>Neoteleostei</taxon>
        <taxon>Acanthomorphata</taxon>
        <taxon>Ovalentaria</taxon>
        <taxon>Atherinomorphae</taxon>
        <taxon>Cyprinodontiformes</taxon>
        <taxon>Goodeidae</taxon>
        <taxon>Goodea</taxon>
    </lineage>
</organism>
<proteinExistence type="inferred from homology"/>
<feature type="coiled-coil region" evidence="2">
    <location>
        <begin position="232"/>
        <end position="259"/>
    </location>
</feature>
<evidence type="ECO:0000313" key="6">
    <source>
        <dbReference type="Proteomes" id="UP001476798"/>
    </source>
</evidence>
<evidence type="ECO:0000256" key="2">
    <source>
        <dbReference type="SAM" id="Coils"/>
    </source>
</evidence>
<evidence type="ECO:0000259" key="4">
    <source>
        <dbReference type="Pfam" id="PF08514"/>
    </source>
</evidence>
<keyword evidence="2" id="KW-0175">Coiled coil</keyword>
<dbReference type="Proteomes" id="UP001476798">
    <property type="component" value="Unassembled WGS sequence"/>
</dbReference>
<gene>
    <name evidence="5" type="primary">STAG2_1</name>
    <name evidence="5" type="ORF">GOODEAATRI_006290</name>
</gene>
<dbReference type="PANTHER" id="PTHR11199">
    <property type="entry name" value="STROMAL ANTIGEN"/>
    <property type="match status" value="1"/>
</dbReference>
<accession>A0ABV0NSN4</accession>
<comment type="similarity">
    <text evidence="1">Belongs to the SCC3 family.</text>
</comment>
<dbReference type="Pfam" id="PF08514">
    <property type="entry name" value="STAG"/>
    <property type="match status" value="1"/>
</dbReference>
<protein>
    <submittedName>
        <fullName evidence="5">Cohesin subunit SA-2</fullName>
    </submittedName>
</protein>
<feature type="region of interest" description="Disordered" evidence="3">
    <location>
        <begin position="1"/>
        <end position="57"/>
    </location>
</feature>
<comment type="caution">
    <text evidence="5">The sequence shown here is derived from an EMBL/GenBank/DDBJ whole genome shotgun (WGS) entry which is preliminary data.</text>
</comment>
<evidence type="ECO:0000313" key="5">
    <source>
        <dbReference type="EMBL" id="MEQ2174285.1"/>
    </source>
</evidence>
<keyword evidence="6" id="KW-1185">Reference proteome</keyword>
<feature type="compositionally biased region" description="Polar residues" evidence="3">
    <location>
        <begin position="14"/>
        <end position="23"/>
    </location>
</feature>
<reference evidence="5 6" key="1">
    <citation type="submission" date="2021-06" db="EMBL/GenBank/DDBJ databases">
        <authorList>
            <person name="Palmer J.M."/>
        </authorList>
    </citation>
    <scope>NUCLEOTIDE SEQUENCE [LARGE SCALE GENOMIC DNA]</scope>
    <source>
        <strain evidence="5 6">GA_2019</strain>
        <tissue evidence="5">Muscle</tissue>
    </source>
</reference>